<keyword evidence="3 6" id="KW-0378">Hydrolase</keyword>
<evidence type="ECO:0000313" key="7">
    <source>
        <dbReference type="Proteomes" id="UP000799439"/>
    </source>
</evidence>
<dbReference type="Gene3D" id="3.40.50.1820">
    <property type="entry name" value="alpha/beta hydrolase"/>
    <property type="match status" value="1"/>
</dbReference>
<comment type="similarity">
    <text evidence="1">Belongs to the peptidase S33 family.</text>
</comment>
<accession>A0A9P4MH31</accession>
<sequence length="430" mass="48514">MAFPEIELPADLPLNVPVRFEPKVSPSLLHNTQVKLSLARFPEEQEDFGPDDWSQGAKVERVRQLVQFWKTEYDWATREEAIQNTFDHYMVNLDVPDYGLVNLHFVYRKSGVQNTIPLLFCHGWPGSFLESRYVLEPLTMSAKNGGPVFDVVVPSIPGFGFSPAPRKGGVGPSVVARAYKLLMSDVLGYRDGFVTQGGDFGSFISRSLAIQYPELVIAQHLNMFPVPPPTLLSAPLTYLRWCASFITYSSFEKEALKIRRNFELDQSGYLEQQKTRPQTLGFALGDSPLGLLAWFVEKFHDWVDVEGTASLSNSDTIDLVMMHWIQGATPGLRFYREAFWGGKRDADDTFGVYVPAPTGVSMYAKEQLHCPRDWAAQAGNIVFWKEHATGGHFSSLERPEQFLQDMKDFVTTKAVKQSISHHLGSDFIKF</sequence>
<feature type="domain" description="Epoxide hydrolase N-terminal" evidence="5">
    <location>
        <begin position="19"/>
        <end position="130"/>
    </location>
</feature>
<dbReference type="PANTHER" id="PTHR21661">
    <property type="entry name" value="EPOXIDE HYDROLASE 1-RELATED"/>
    <property type="match status" value="1"/>
</dbReference>
<dbReference type="PIRSF" id="PIRSF001112">
    <property type="entry name" value="Epoxide_hydrolase"/>
    <property type="match status" value="1"/>
</dbReference>
<evidence type="ECO:0000256" key="4">
    <source>
        <dbReference type="PIRSR" id="PIRSR001112-1"/>
    </source>
</evidence>
<feature type="active site" description="Nucleophile" evidence="4">
    <location>
        <position position="199"/>
    </location>
</feature>
<organism evidence="6 7">
    <name type="scientific">Myriangium duriaei CBS 260.36</name>
    <dbReference type="NCBI Taxonomy" id="1168546"/>
    <lineage>
        <taxon>Eukaryota</taxon>
        <taxon>Fungi</taxon>
        <taxon>Dikarya</taxon>
        <taxon>Ascomycota</taxon>
        <taxon>Pezizomycotina</taxon>
        <taxon>Dothideomycetes</taxon>
        <taxon>Dothideomycetidae</taxon>
        <taxon>Myriangiales</taxon>
        <taxon>Myriangiaceae</taxon>
        <taxon>Myriangium</taxon>
    </lineage>
</organism>
<name>A0A9P4MH31_9PEZI</name>
<evidence type="ECO:0000256" key="1">
    <source>
        <dbReference type="ARBA" id="ARBA00010088"/>
    </source>
</evidence>
<dbReference type="PANTHER" id="PTHR21661:SF35">
    <property type="entry name" value="EPOXIDE HYDROLASE"/>
    <property type="match status" value="1"/>
</dbReference>
<protein>
    <submittedName>
        <fullName evidence="6">Epoxide hydrolase</fullName>
    </submittedName>
</protein>
<feature type="active site" description="Proton donor" evidence="4">
    <location>
        <position position="335"/>
    </location>
</feature>
<dbReference type="SUPFAM" id="SSF53474">
    <property type="entry name" value="alpha/beta-Hydrolases"/>
    <property type="match status" value="1"/>
</dbReference>
<keyword evidence="7" id="KW-1185">Reference proteome</keyword>
<keyword evidence="2" id="KW-0058">Aromatic hydrocarbons catabolism</keyword>
<dbReference type="InterPro" id="IPR010497">
    <property type="entry name" value="Epoxide_hydro_N"/>
</dbReference>
<evidence type="ECO:0000256" key="3">
    <source>
        <dbReference type="ARBA" id="ARBA00022801"/>
    </source>
</evidence>
<dbReference type="Proteomes" id="UP000799439">
    <property type="component" value="Unassembled WGS sequence"/>
</dbReference>
<dbReference type="GO" id="GO:0097176">
    <property type="term" value="P:epoxide metabolic process"/>
    <property type="evidence" value="ECO:0007669"/>
    <property type="project" value="TreeGrafter"/>
</dbReference>
<dbReference type="PRINTS" id="PR00412">
    <property type="entry name" value="EPOXHYDRLASE"/>
</dbReference>
<dbReference type="AlphaFoldDB" id="A0A9P4MH31"/>
<proteinExistence type="inferred from homology"/>
<gene>
    <name evidence="6" type="ORF">K461DRAFT_225615</name>
</gene>
<dbReference type="Pfam" id="PF06441">
    <property type="entry name" value="EHN"/>
    <property type="match status" value="1"/>
</dbReference>
<dbReference type="OrthoDB" id="7130006at2759"/>
<evidence type="ECO:0000259" key="5">
    <source>
        <dbReference type="Pfam" id="PF06441"/>
    </source>
</evidence>
<evidence type="ECO:0000256" key="2">
    <source>
        <dbReference type="ARBA" id="ARBA00022797"/>
    </source>
</evidence>
<dbReference type="InterPro" id="IPR016292">
    <property type="entry name" value="Epoxide_hydrolase"/>
</dbReference>
<evidence type="ECO:0000313" key="6">
    <source>
        <dbReference type="EMBL" id="KAF2152817.1"/>
    </source>
</evidence>
<dbReference type="EMBL" id="ML996085">
    <property type="protein sequence ID" value="KAF2152817.1"/>
    <property type="molecule type" value="Genomic_DNA"/>
</dbReference>
<reference evidence="6" key="1">
    <citation type="journal article" date="2020" name="Stud. Mycol.">
        <title>101 Dothideomycetes genomes: a test case for predicting lifestyles and emergence of pathogens.</title>
        <authorList>
            <person name="Haridas S."/>
            <person name="Albert R."/>
            <person name="Binder M."/>
            <person name="Bloem J."/>
            <person name="Labutti K."/>
            <person name="Salamov A."/>
            <person name="Andreopoulos B."/>
            <person name="Baker S."/>
            <person name="Barry K."/>
            <person name="Bills G."/>
            <person name="Bluhm B."/>
            <person name="Cannon C."/>
            <person name="Castanera R."/>
            <person name="Culley D."/>
            <person name="Daum C."/>
            <person name="Ezra D."/>
            <person name="Gonzalez J."/>
            <person name="Henrissat B."/>
            <person name="Kuo A."/>
            <person name="Liang C."/>
            <person name="Lipzen A."/>
            <person name="Lutzoni F."/>
            <person name="Magnuson J."/>
            <person name="Mondo S."/>
            <person name="Nolan M."/>
            <person name="Ohm R."/>
            <person name="Pangilinan J."/>
            <person name="Park H.-J."/>
            <person name="Ramirez L."/>
            <person name="Alfaro M."/>
            <person name="Sun H."/>
            <person name="Tritt A."/>
            <person name="Yoshinaga Y."/>
            <person name="Zwiers L.-H."/>
            <person name="Turgeon B."/>
            <person name="Goodwin S."/>
            <person name="Spatafora J."/>
            <person name="Crous P."/>
            <person name="Grigoriev I."/>
        </authorList>
    </citation>
    <scope>NUCLEOTIDE SEQUENCE</scope>
    <source>
        <strain evidence="6">CBS 260.36</strain>
    </source>
</reference>
<dbReference type="InterPro" id="IPR029058">
    <property type="entry name" value="AB_hydrolase_fold"/>
</dbReference>
<dbReference type="InterPro" id="IPR000639">
    <property type="entry name" value="Epox_hydrolase-like"/>
</dbReference>
<feature type="active site" description="Proton acceptor" evidence="4">
    <location>
        <position position="392"/>
    </location>
</feature>
<dbReference type="GO" id="GO:0004301">
    <property type="term" value="F:epoxide hydrolase activity"/>
    <property type="evidence" value="ECO:0007669"/>
    <property type="project" value="TreeGrafter"/>
</dbReference>
<comment type="caution">
    <text evidence="6">The sequence shown here is derived from an EMBL/GenBank/DDBJ whole genome shotgun (WGS) entry which is preliminary data.</text>
</comment>